<accession>A0A6N8FKM1</accession>
<dbReference type="Gene3D" id="3.40.710.10">
    <property type="entry name" value="DD-peptidase/beta-lactamase superfamily"/>
    <property type="match status" value="1"/>
</dbReference>
<feature type="domain" description="Beta-lactamase-related" evidence="1">
    <location>
        <begin position="6"/>
        <end position="322"/>
    </location>
</feature>
<dbReference type="PANTHER" id="PTHR46825:SF9">
    <property type="entry name" value="BETA-LACTAMASE-RELATED DOMAIN-CONTAINING PROTEIN"/>
    <property type="match status" value="1"/>
</dbReference>
<dbReference type="RefSeq" id="WP_155670772.1">
    <property type="nucleotide sequence ID" value="NZ_WOCA01000018.1"/>
</dbReference>
<dbReference type="SUPFAM" id="SSF56601">
    <property type="entry name" value="beta-lactamase/transpeptidase-like"/>
    <property type="match status" value="1"/>
</dbReference>
<proteinExistence type="predicted"/>
<dbReference type="Pfam" id="PF00144">
    <property type="entry name" value="Beta-lactamase"/>
    <property type="match status" value="1"/>
</dbReference>
<gene>
    <name evidence="2" type="ORF">GMD78_17650</name>
</gene>
<sequence>MDWTIFEERMKKRMQKEKIPGAAIAISRQGKVIYEKGFGVRDIQTKEPVTPNTVFGIASVTKSFSALVIAKLEEEGKLSIDDPVVKHLPAFDIQHVEPIESVKIHHLLTHTTGLAPMQRREELNHFQDHLTYIASEEHDLLGKPGEYFSYCNDSFLLLGAIIEKYTGKLYRRALTEHVLNPLNMNRSTFNIEELHKMSNVSIPYIYDSQKEEFQEQPWPTLGNYEVGGGIRSTVKDLVKYGELYVNKVHGKLHLTSDQLAKMYALHVPIDQDSYYGYAFKVTPNYHGVTLVEHGGGQPGVSSNFGFIPEQKIVVAVLTNVSNVAANEIWLEAVNAMMELPLDEKLGNREFIHLPLGRKERFIGEYQSREGNLIEVKLENGDLYVIIEKEKYVLKPAKQDTLIIIKKNRPIRFHFKEGQDKAWAAFLGMRMLPRKK</sequence>
<dbReference type="InterPro" id="IPR050491">
    <property type="entry name" value="AmpC-like"/>
</dbReference>
<dbReference type="EMBL" id="WOCA01000018">
    <property type="protein sequence ID" value="MUK90200.1"/>
    <property type="molecule type" value="Genomic_DNA"/>
</dbReference>
<dbReference type="PANTHER" id="PTHR46825">
    <property type="entry name" value="D-ALANYL-D-ALANINE-CARBOXYPEPTIDASE/ENDOPEPTIDASE AMPH"/>
    <property type="match status" value="1"/>
</dbReference>
<name>A0A6N8FKM1_9BACI</name>
<evidence type="ECO:0000313" key="3">
    <source>
        <dbReference type="Proteomes" id="UP000469125"/>
    </source>
</evidence>
<keyword evidence="2" id="KW-0378">Hydrolase</keyword>
<evidence type="ECO:0000259" key="1">
    <source>
        <dbReference type="Pfam" id="PF00144"/>
    </source>
</evidence>
<comment type="caution">
    <text evidence="2">The sequence shown here is derived from an EMBL/GenBank/DDBJ whole genome shotgun (WGS) entry which is preliminary data.</text>
</comment>
<dbReference type="InterPro" id="IPR012338">
    <property type="entry name" value="Beta-lactam/transpept-like"/>
</dbReference>
<dbReference type="InterPro" id="IPR001466">
    <property type="entry name" value="Beta-lactam-related"/>
</dbReference>
<keyword evidence="3" id="KW-1185">Reference proteome</keyword>
<dbReference type="GO" id="GO:0016787">
    <property type="term" value="F:hydrolase activity"/>
    <property type="evidence" value="ECO:0007669"/>
    <property type="project" value="UniProtKB-KW"/>
</dbReference>
<reference evidence="2 3" key="1">
    <citation type="submission" date="2019-11" db="EMBL/GenBank/DDBJ databases">
        <authorList>
            <person name="Li X."/>
        </authorList>
    </citation>
    <scope>NUCLEOTIDE SEQUENCE [LARGE SCALE GENOMIC DNA]</scope>
    <source>
        <strain evidence="2 3">L9</strain>
    </source>
</reference>
<protein>
    <submittedName>
        <fullName evidence="2">Serine hydrolase</fullName>
    </submittedName>
</protein>
<organism evidence="2 3">
    <name type="scientific">Ornithinibacillus caprae</name>
    <dbReference type="NCBI Taxonomy" id="2678566"/>
    <lineage>
        <taxon>Bacteria</taxon>
        <taxon>Bacillati</taxon>
        <taxon>Bacillota</taxon>
        <taxon>Bacilli</taxon>
        <taxon>Bacillales</taxon>
        <taxon>Bacillaceae</taxon>
        <taxon>Ornithinibacillus</taxon>
    </lineage>
</organism>
<dbReference type="AlphaFoldDB" id="A0A6N8FKM1"/>
<evidence type="ECO:0000313" key="2">
    <source>
        <dbReference type="EMBL" id="MUK90200.1"/>
    </source>
</evidence>
<dbReference type="Proteomes" id="UP000469125">
    <property type="component" value="Unassembled WGS sequence"/>
</dbReference>